<evidence type="ECO:0000259" key="3">
    <source>
        <dbReference type="Pfam" id="PF07627"/>
    </source>
</evidence>
<reference evidence="7" key="1">
    <citation type="submission" date="2021-05" db="EMBL/GenBank/DDBJ databases">
        <title>Complete genome sequence of the cellulolytic planctomycete Telmatocola sphagniphila SP2T and characterization of the first cellulase from planctomycetes.</title>
        <authorList>
            <person name="Rakitin A.L."/>
            <person name="Beletsky A.V."/>
            <person name="Naumoff D.G."/>
            <person name="Kulichevskaya I.S."/>
            <person name="Mardanov A.V."/>
            <person name="Ravin N.V."/>
            <person name="Dedysh S.N."/>
        </authorList>
    </citation>
    <scope>NUCLEOTIDE SEQUENCE</scope>
    <source>
        <strain evidence="7">SP2T</strain>
    </source>
</reference>
<evidence type="ECO:0000259" key="5">
    <source>
        <dbReference type="Pfam" id="PF07635"/>
    </source>
</evidence>
<feature type="domain" description="DUF1587" evidence="2">
    <location>
        <begin position="159"/>
        <end position="223"/>
    </location>
</feature>
<dbReference type="Pfam" id="PF07637">
    <property type="entry name" value="PSD5"/>
    <property type="match status" value="1"/>
</dbReference>
<dbReference type="Pfam" id="PF07635">
    <property type="entry name" value="PSCyt1"/>
    <property type="match status" value="1"/>
</dbReference>
<dbReference type="RefSeq" id="WP_213499102.1">
    <property type="nucleotide sequence ID" value="NZ_CP074694.1"/>
</dbReference>
<evidence type="ECO:0000259" key="1">
    <source>
        <dbReference type="Pfam" id="PF07624"/>
    </source>
</evidence>
<proteinExistence type="predicted"/>
<sequence length="865" mass="97586">MKTLTIVILLAFALSTTDGQEKPIPLEAAKDLGRTKSRYLKENKFAPDAGGALPKANLADFKKSVEPLLTKTCLSCHGPQKSKGRLRIDQLNPDLVSGADAERWREVYNVLSKSEMPPENDAYEALSPTNRGLLTDWLSEELNKASVVRRNSKEHSSFRRLAKYEYDYALQDLLGLPYSLANQLPPESTTEDGFKNSSELLQISGMQFELYREIALKALKRATVSGVRPKSVTYILSMQQEMTRVTAGKNVQIIDKGEAGFRKFEHQMHLLNRDTGKGIHYSPTDPVPLAKAANEEFPAVSPVVLVLPAGNELKLNLDRFLPDEGTMRVSIRAARSTMNPDAYASLRLLLSAHTSNDANFSQVISPQDVPVTASDDKFQWIHFDVPLSDIQRNPFRKLTTTFPRRDEFLHIRNISNAAGRDKRLQVLIDHIQISAPFYEQWPPKTHTDIFMESKNKSNEGVYGREVLNHFLRRAWHRPVNPQEVDELMALFAKYRPEFPTFEEAMVEVLATALAAPEFLYLTQRAMTDDKKPTTRISELELASRLSVFLWSSIPDEELLKLAEQGQLRKPEVLMGQVNRMLADARAKRFSQNFVEQWLGLDGLNSVTHIPAGPLKEAIREEPIAFFEEVLSYNRSIFDFLHSDYAVVNEPLAAHYGIPKVYGPHFRKVPITPAMNRGGLLTGAAILAMNSDGKDSHPLKRGVWMLKRILLDPPPPPPPDVPVVDLTNPEILKMTLKERIEDHRNKAACASCHSRIDPWGIAFENYDALGIYRTQIKNKPVDATSELFNKQVLAGMDGLKRYLLMERQDQFARAIVQKLTAYGLGRPLTFGDRSDIDQLTAEFRRSGDGLNDLIHQIVKSNLFNSK</sequence>
<evidence type="ECO:0000313" key="8">
    <source>
        <dbReference type="Proteomes" id="UP000676194"/>
    </source>
</evidence>
<evidence type="ECO:0000259" key="4">
    <source>
        <dbReference type="Pfam" id="PF07631"/>
    </source>
</evidence>
<name>A0A8E6EUV0_9BACT</name>
<dbReference type="Pfam" id="PF07627">
    <property type="entry name" value="PSCyt3"/>
    <property type="match status" value="1"/>
</dbReference>
<accession>A0A8E6EUV0</accession>
<dbReference type="Pfam" id="PF07624">
    <property type="entry name" value="PSD2"/>
    <property type="match status" value="1"/>
</dbReference>
<evidence type="ECO:0000313" key="7">
    <source>
        <dbReference type="EMBL" id="QVL34129.1"/>
    </source>
</evidence>
<dbReference type="Pfam" id="PF07631">
    <property type="entry name" value="PSD4"/>
    <property type="match status" value="1"/>
</dbReference>
<feature type="domain" description="DUF1595" evidence="6">
    <location>
        <begin position="464"/>
        <end position="522"/>
    </location>
</feature>
<evidence type="ECO:0000259" key="2">
    <source>
        <dbReference type="Pfam" id="PF07626"/>
    </source>
</evidence>
<evidence type="ECO:0000259" key="6">
    <source>
        <dbReference type="Pfam" id="PF07637"/>
    </source>
</evidence>
<dbReference type="InterPro" id="IPR013043">
    <property type="entry name" value="DUF1595"/>
</dbReference>
<dbReference type="InterPro" id="IPR013036">
    <property type="entry name" value="DUF1587"/>
</dbReference>
<dbReference type="EMBL" id="CP074694">
    <property type="protein sequence ID" value="QVL34129.1"/>
    <property type="molecule type" value="Genomic_DNA"/>
</dbReference>
<dbReference type="InterPro" id="IPR011478">
    <property type="entry name" value="DUF1585"/>
</dbReference>
<feature type="domain" description="DUF1585" evidence="1">
    <location>
        <begin position="792"/>
        <end position="862"/>
    </location>
</feature>
<dbReference type="Pfam" id="PF07626">
    <property type="entry name" value="PSD3"/>
    <property type="match status" value="1"/>
</dbReference>
<keyword evidence="8" id="KW-1185">Reference proteome</keyword>
<dbReference type="InterPro" id="IPR011429">
    <property type="entry name" value="Cyt_c_Planctomycete-type"/>
</dbReference>
<feature type="domain" description="DUF1588" evidence="3">
    <location>
        <begin position="676"/>
        <end position="774"/>
    </location>
</feature>
<feature type="domain" description="DUF1592" evidence="4">
    <location>
        <begin position="537"/>
        <end position="657"/>
    </location>
</feature>
<protein>
    <submittedName>
        <fullName evidence="7">DUF1592 domain-containing protein</fullName>
    </submittedName>
</protein>
<organism evidence="7 8">
    <name type="scientific">Telmatocola sphagniphila</name>
    <dbReference type="NCBI Taxonomy" id="1123043"/>
    <lineage>
        <taxon>Bacteria</taxon>
        <taxon>Pseudomonadati</taxon>
        <taxon>Planctomycetota</taxon>
        <taxon>Planctomycetia</taxon>
        <taxon>Gemmatales</taxon>
        <taxon>Gemmataceae</taxon>
    </lineage>
</organism>
<feature type="domain" description="Cytochrome C Planctomycete-type" evidence="5">
    <location>
        <begin position="73"/>
        <end position="119"/>
    </location>
</feature>
<dbReference type="InterPro" id="IPR013039">
    <property type="entry name" value="DUF1588"/>
</dbReference>
<dbReference type="AlphaFoldDB" id="A0A8E6EUV0"/>
<dbReference type="Proteomes" id="UP000676194">
    <property type="component" value="Chromosome"/>
</dbReference>
<dbReference type="KEGG" id="tsph:KIH39_09540"/>
<dbReference type="InterPro" id="IPR013042">
    <property type="entry name" value="DUF1592"/>
</dbReference>
<gene>
    <name evidence="7" type="ORF">KIH39_09540</name>
</gene>